<dbReference type="SUPFAM" id="SSF54814">
    <property type="entry name" value="Prokaryotic type KH domain (KH-domain type II)"/>
    <property type="match status" value="1"/>
</dbReference>
<dbReference type="Proteomes" id="UP000585272">
    <property type="component" value="Unassembled WGS sequence"/>
</dbReference>
<evidence type="ECO:0000256" key="8">
    <source>
        <dbReference type="RuleBase" id="RU003761"/>
    </source>
</evidence>
<evidence type="ECO:0000313" key="12">
    <source>
        <dbReference type="Proteomes" id="UP000585272"/>
    </source>
</evidence>
<dbReference type="PANTHER" id="PTHR42698">
    <property type="entry name" value="GTPASE ERA"/>
    <property type="match status" value="1"/>
</dbReference>
<feature type="region of interest" description="G4" evidence="7">
    <location>
        <begin position="126"/>
        <end position="129"/>
    </location>
</feature>
<dbReference type="PRINTS" id="PR00326">
    <property type="entry name" value="GTP1OBG"/>
</dbReference>
<feature type="region of interest" description="G2" evidence="7">
    <location>
        <begin position="43"/>
        <end position="47"/>
    </location>
</feature>
<evidence type="ECO:0000256" key="2">
    <source>
        <dbReference type="ARBA" id="ARBA00020484"/>
    </source>
</evidence>
<evidence type="ECO:0000256" key="3">
    <source>
        <dbReference type="ARBA" id="ARBA00022741"/>
    </source>
</evidence>
<evidence type="ECO:0000259" key="9">
    <source>
        <dbReference type="PROSITE" id="PS50823"/>
    </source>
</evidence>
<dbReference type="Pfam" id="PF07650">
    <property type="entry name" value="KH_2"/>
    <property type="match status" value="1"/>
</dbReference>
<dbReference type="NCBIfam" id="TIGR00231">
    <property type="entry name" value="small_GTP"/>
    <property type="match status" value="1"/>
</dbReference>
<protein>
    <recommendedName>
        <fullName evidence="2 6">GTPase Era</fullName>
    </recommendedName>
</protein>
<evidence type="ECO:0000259" key="10">
    <source>
        <dbReference type="PROSITE" id="PS51713"/>
    </source>
</evidence>
<name>A0A840IIX9_9ACTN</name>
<feature type="domain" description="Era-type G" evidence="10">
    <location>
        <begin position="9"/>
        <end position="176"/>
    </location>
</feature>
<dbReference type="GO" id="GO:0000028">
    <property type="term" value="P:ribosomal small subunit assembly"/>
    <property type="evidence" value="ECO:0007669"/>
    <property type="project" value="TreeGrafter"/>
</dbReference>
<feature type="region of interest" description="G5" evidence="7">
    <location>
        <begin position="155"/>
        <end position="157"/>
    </location>
</feature>
<dbReference type="NCBIfam" id="NF000908">
    <property type="entry name" value="PRK00089.1"/>
    <property type="match status" value="1"/>
</dbReference>
<proteinExistence type="inferred from homology"/>
<dbReference type="InterPro" id="IPR030388">
    <property type="entry name" value="G_ERA_dom"/>
</dbReference>
<dbReference type="Gene3D" id="3.40.50.300">
    <property type="entry name" value="P-loop containing nucleotide triphosphate hydrolases"/>
    <property type="match status" value="1"/>
</dbReference>
<dbReference type="InterPro" id="IPR004044">
    <property type="entry name" value="KH_dom_type_2"/>
</dbReference>
<dbReference type="HAMAP" id="MF_00367">
    <property type="entry name" value="GTPase_Era"/>
    <property type="match status" value="1"/>
</dbReference>
<dbReference type="InterPro" id="IPR006073">
    <property type="entry name" value="GTP-bd"/>
</dbReference>
<dbReference type="GO" id="GO:0005829">
    <property type="term" value="C:cytosol"/>
    <property type="evidence" value="ECO:0007669"/>
    <property type="project" value="TreeGrafter"/>
</dbReference>
<dbReference type="GO" id="GO:0005886">
    <property type="term" value="C:plasma membrane"/>
    <property type="evidence" value="ECO:0007669"/>
    <property type="project" value="UniProtKB-SubCell"/>
</dbReference>
<comment type="caution">
    <text evidence="11">The sequence shown here is derived from an EMBL/GenBank/DDBJ whole genome shotgun (WGS) entry which is preliminary data.</text>
</comment>
<sequence>MSSEQPTTRSGFVVLAGRPNVGKSTLTNAIVGAKVAIVSDKPQTTRRAIRGVRTTPAHQLILVDLPGVQRPRDVLTERMQGRVESELRDADAALMLVNAEQGIGPGDRFIAALLKRSPKPVVIAVNKIDRCGKAETAAVLHAADELDVAEAIFPISARAGRGVEALVDHLAGLLPEGPFYFPPDERSDQAEHVLLAELVREQVLRRTRQEVPHAVEVEVAEIDDADEGLIFVRAVAWVETDSQKGILIGRGGRMIRAIGTAARRELERELGTRVHLDLTVRVRKSWRTDERLLDRLGIE</sequence>
<dbReference type="PROSITE" id="PS50823">
    <property type="entry name" value="KH_TYPE_2"/>
    <property type="match status" value="1"/>
</dbReference>
<evidence type="ECO:0000256" key="7">
    <source>
        <dbReference type="PROSITE-ProRule" id="PRU01050"/>
    </source>
</evidence>
<evidence type="ECO:0000313" key="11">
    <source>
        <dbReference type="EMBL" id="MBB4663974.1"/>
    </source>
</evidence>
<keyword evidence="3 6" id="KW-0547">Nucleotide-binding</keyword>
<comment type="similarity">
    <text evidence="1 6 7 8">Belongs to the TRAFAC class TrmE-Era-EngA-EngB-Septin-like GTPase superfamily. Era GTPase family.</text>
</comment>
<accession>A0A840IIX9</accession>
<dbReference type="CDD" id="cd22534">
    <property type="entry name" value="KH-II_Era"/>
    <property type="match status" value="1"/>
</dbReference>
<dbReference type="InterPro" id="IPR005662">
    <property type="entry name" value="GTPase_Era-like"/>
</dbReference>
<keyword evidence="6" id="KW-0472">Membrane</keyword>
<evidence type="ECO:0000256" key="4">
    <source>
        <dbReference type="ARBA" id="ARBA00022884"/>
    </source>
</evidence>
<dbReference type="AlphaFoldDB" id="A0A840IIX9"/>
<feature type="region of interest" description="G1" evidence="7">
    <location>
        <begin position="17"/>
        <end position="24"/>
    </location>
</feature>
<dbReference type="NCBIfam" id="TIGR00436">
    <property type="entry name" value="era"/>
    <property type="match status" value="1"/>
</dbReference>
<keyword evidence="5 6" id="KW-0342">GTP-binding</keyword>
<gene>
    <name evidence="6" type="primary">era</name>
    <name evidence="11" type="ORF">BDZ31_003575</name>
</gene>
<keyword evidence="6" id="KW-0699">rRNA-binding</keyword>
<feature type="binding site" evidence="6">
    <location>
        <begin position="17"/>
        <end position="24"/>
    </location>
    <ligand>
        <name>GTP</name>
        <dbReference type="ChEBI" id="CHEBI:37565"/>
    </ligand>
</feature>
<dbReference type="GO" id="GO:0070181">
    <property type="term" value="F:small ribosomal subunit rRNA binding"/>
    <property type="evidence" value="ECO:0007669"/>
    <property type="project" value="UniProtKB-UniRule"/>
</dbReference>
<dbReference type="CDD" id="cd04163">
    <property type="entry name" value="Era"/>
    <property type="match status" value="1"/>
</dbReference>
<dbReference type="EMBL" id="JACHNU010000005">
    <property type="protein sequence ID" value="MBB4663974.1"/>
    <property type="molecule type" value="Genomic_DNA"/>
</dbReference>
<comment type="caution">
    <text evidence="6">Lacks conserved residue(s) required for the propagation of feature annotation.</text>
</comment>
<reference evidence="11 12" key="1">
    <citation type="submission" date="2020-08" db="EMBL/GenBank/DDBJ databases">
        <title>Genomic Encyclopedia of Archaeal and Bacterial Type Strains, Phase II (KMG-II): from individual species to whole genera.</title>
        <authorList>
            <person name="Goeker M."/>
        </authorList>
    </citation>
    <scope>NUCLEOTIDE SEQUENCE [LARGE SCALE GENOMIC DNA]</scope>
    <source>
        <strain evidence="11 12">DSM 23288</strain>
    </source>
</reference>
<dbReference type="Pfam" id="PF01926">
    <property type="entry name" value="MMR_HSR1"/>
    <property type="match status" value="1"/>
</dbReference>
<keyword evidence="4 6" id="KW-0694">RNA-binding</keyword>
<dbReference type="SUPFAM" id="SSF52540">
    <property type="entry name" value="P-loop containing nucleoside triphosphate hydrolases"/>
    <property type="match status" value="1"/>
</dbReference>
<comment type="subunit">
    <text evidence="6">Monomer.</text>
</comment>
<dbReference type="InterPro" id="IPR015946">
    <property type="entry name" value="KH_dom-like_a/b"/>
</dbReference>
<dbReference type="PANTHER" id="PTHR42698:SF1">
    <property type="entry name" value="GTPASE ERA, MITOCHONDRIAL"/>
    <property type="match status" value="1"/>
</dbReference>
<evidence type="ECO:0000256" key="1">
    <source>
        <dbReference type="ARBA" id="ARBA00007921"/>
    </source>
</evidence>
<dbReference type="GO" id="GO:0043024">
    <property type="term" value="F:ribosomal small subunit binding"/>
    <property type="evidence" value="ECO:0007669"/>
    <property type="project" value="TreeGrafter"/>
</dbReference>
<comment type="function">
    <text evidence="6">An essential GTPase that binds both GDP and GTP, with rapid nucleotide exchange. Plays a role in 16S rRNA processing and 30S ribosomal subunit biogenesis and possibly also in cell cycle regulation and energy metabolism.</text>
</comment>
<dbReference type="PROSITE" id="PS51713">
    <property type="entry name" value="G_ERA"/>
    <property type="match status" value="1"/>
</dbReference>
<keyword evidence="6" id="KW-0690">Ribosome biogenesis</keyword>
<dbReference type="InterPro" id="IPR005225">
    <property type="entry name" value="Small_GTP-bd"/>
</dbReference>
<evidence type="ECO:0000256" key="6">
    <source>
        <dbReference type="HAMAP-Rule" id="MF_00367"/>
    </source>
</evidence>
<feature type="region of interest" description="G3" evidence="7">
    <location>
        <begin position="64"/>
        <end position="67"/>
    </location>
</feature>
<dbReference type="GO" id="GO:0005525">
    <property type="term" value="F:GTP binding"/>
    <property type="evidence" value="ECO:0007669"/>
    <property type="project" value="UniProtKB-UniRule"/>
</dbReference>
<keyword evidence="6" id="KW-0963">Cytoplasm</keyword>
<dbReference type="Gene3D" id="3.30.300.20">
    <property type="match status" value="1"/>
</dbReference>
<feature type="binding site" evidence="6">
    <location>
        <begin position="126"/>
        <end position="129"/>
    </location>
    <ligand>
        <name>GTP</name>
        <dbReference type="ChEBI" id="CHEBI:37565"/>
    </ligand>
</feature>
<dbReference type="RefSeq" id="WP_183343691.1">
    <property type="nucleotide sequence ID" value="NZ_JACHNU010000005.1"/>
</dbReference>
<comment type="subcellular location">
    <subcellularLocation>
        <location evidence="6">Cytoplasm</location>
    </subcellularLocation>
    <subcellularLocation>
        <location evidence="6">Cell membrane</location>
        <topology evidence="6">Peripheral membrane protein</topology>
    </subcellularLocation>
</comment>
<dbReference type="InterPro" id="IPR027417">
    <property type="entry name" value="P-loop_NTPase"/>
</dbReference>
<keyword evidence="6" id="KW-1003">Cell membrane</keyword>
<dbReference type="InterPro" id="IPR009019">
    <property type="entry name" value="KH_sf_prok-type"/>
</dbReference>
<evidence type="ECO:0000256" key="5">
    <source>
        <dbReference type="ARBA" id="ARBA00023134"/>
    </source>
</evidence>
<dbReference type="GO" id="GO:0003924">
    <property type="term" value="F:GTPase activity"/>
    <property type="evidence" value="ECO:0007669"/>
    <property type="project" value="UniProtKB-UniRule"/>
</dbReference>
<keyword evidence="12" id="KW-1185">Reference proteome</keyword>
<feature type="domain" description="KH type-2" evidence="9">
    <location>
        <begin position="199"/>
        <end position="284"/>
    </location>
</feature>
<organism evidence="11 12">
    <name type="scientific">Conexibacter arvalis</name>
    <dbReference type="NCBI Taxonomy" id="912552"/>
    <lineage>
        <taxon>Bacteria</taxon>
        <taxon>Bacillati</taxon>
        <taxon>Actinomycetota</taxon>
        <taxon>Thermoleophilia</taxon>
        <taxon>Solirubrobacterales</taxon>
        <taxon>Conexibacteraceae</taxon>
        <taxon>Conexibacter</taxon>
    </lineage>
</organism>